<evidence type="ECO:0000313" key="1">
    <source>
        <dbReference type="EMBL" id="GAU40241.1"/>
    </source>
</evidence>
<name>A0A2Z6N958_TRISU</name>
<sequence length="93" mass="10454">MNSGEDMRTFFRFVCVAEQEVGRQDESRLKKIGEEDEEFKKIEGAHVDAAQCPSYVASKKSALSSYWLVKGPFGNGFSLDRTIESANTKLPCR</sequence>
<dbReference type="AlphaFoldDB" id="A0A2Z6N958"/>
<accession>A0A2Z6N958</accession>
<proteinExistence type="predicted"/>
<organism evidence="1 2">
    <name type="scientific">Trifolium subterraneum</name>
    <name type="common">Subterranean clover</name>
    <dbReference type="NCBI Taxonomy" id="3900"/>
    <lineage>
        <taxon>Eukaryota</taxon>
        <taxon>Viridiplantae</taxon>
        <taxon>Streptophyta</taxon>
        <taxon>Embryophyta</taxon>
        <taxon>Tracheophyta</taxon>
        <taxon>Spermatophyta</taxon>
        <taxon>Magnoliopsida</taxon>
        <taxon>eudicotyledons</taxon>
        <taxon>Gunneridae</taxon>
        <taxon>Pentapetalae</taxon>
        <taxon>rosids</taxon>
        <taxon>fabids</taxon>
        <taxon>Fabales</taxon>
        <taxon>Fabaceae</taxon>
        <taxon>Papilionoideae</taxon>
        <taxon>50 kb inversion clade</taxon>
        <taxon>NPAAA clade</taxon>
        <taxon>Hologalegina</taxon>
        <taxon>IRL clade</taxon>
        <taxon>Trifolieae</taxon>
        <taxon>Trifolium</taxon>
    </lineage>
</organism>
<reference evidence="2" key="1">
    <citation type="journal article" date="2017" name="Front. Plant Sci.">
        <title>Climate Clever Clovers: New Paradigm to Reduce the Environmental Footprint of Ruminants by Breeding Low Methanogenic Forages Utilizing Haplotype Variation.</title>
        <authorList>
            <person name="Kaur P."/>
            <person name="Appels R."/>
            <person name="Bayer P.E."/>
            <person name="Keeble-Gagnere G."/>
            <person name="Wang J."/>
            <person name="Hirakawa H."/>
            <person name="Shirasawa K."/>
            <person name="Vercoe P."/>
            <person name="Stefanova K."/>
            <person name="Durmic Z."/>
            <person name="Nichols P."/>
            <person name="Revell C."/>
            <person name="Isobe S.N."/>
            <person name="Edwards D."/>
            <person name="Erskine W."/>
        </authorList>
    </citation>
    <scope>NUCLEOTIDE SEQUENCE [LARGE SCALE GENOMIC DNA]</scope>
    <source>
        <strain evidence="2">cv. Daliak</strain>
    </source>
</reference>
<dbReference type="EMBL" id="DF973796">
    <property type="protein sequence ID" value="GAU40241.1"/>
    <property type="molecule type" value="Genomic_DNA"/>
</dbReference>
<gene>
    <name evidence="1" type="ORF">TSUD_219510</name>
</gene>
<protein>
    <submittedName>
        <fullName evidence="1">Uncharacterized protein</fullName>
    </submittedName>
</protein>
<keyword evidence="2" id="KW-1185">Reference proteome</keyword>
<evidence type="ECO:0000313" key="2">
    <source>
        <dbReference type="Proteomes" id="UP000242715"/>
    </source>
</evidence>
<dbReference type="Proteomes" id="UP000242715">
    <property type="component" value="Unassembled WGS sequence"/>
</dbReference>